<keyword evidence="3" id="KW-1185">Reference proteome</keyword>
<dbReference type="EMBL" id="BOOI01000024">
    <property type="protein sequence ID" value="GIH84581.1"/>
    <property type="molecule type" value="Genomic_DNA"/>
</dbReference>
<dbReference type="Proteomes" id="UP000655044">
    <property type="component" value="Unassembled WGS sequence"/>
</dbReference>
<sequence length="77" mass="8204">MGEGRRGGDRAEDEGGEQRQGGREWGSLHGTPKATESTPRSRPPSPGDVPDAGTSPARGDFPEGRKGYRPTQASARW</sequence>
<comment type="caution">
    <text evidence="2">The sequence shown here is derived from an EMBL/GenBank/DDBJ whole genome shotgun (WGS) entry which is preliminary data.</text>
</comment>
<accession>A0A8J3RWV9</accession>
<evidence type="ECO:0000256" key="1">
    <source>
        <dbReference type="SAM" id="MobiDB-lite"/>
    </source>
</evidence>
<feature type="compositionally biased region" description="Basic and acidic residues" evidence="1">
    <location>
        <begin position="1"/>
        <end position="10"/>
    </location>
</feature>
<evidence type="ECO:0000313" key="3">
    <source>
        <dbReference type="Proteomes" id="UP000655044"/>
    </source>
</evidence>
<feature type="region of interest" description="Disordered" evidence="1">
    <location>
        <begin position="1"/>
        <end position="77"/>
    </location>
</feature>
<proteinExistence type="predicted"/>
<protein>
    <submittedName>
        <fullName evidence="2">Uncharacterized protein</fullName>
    </submittedName>
</protein>
<name>A0A8J3RWV9_PLARO</name>
<dbReference type="AlphaFoldDB" id="A0A8J3RWV9"/>
<organism evidence="2 3">
    <name type="scientific">Planobispora rosea</name>
    <dbReference type="NCBI Taxonomy" id="35762"/>
    <lineage>
        <taxon>Bacteria</taxon>
        <taxon>Bacillati</taxon>
        <taxon>Actinomycetota</taxon>
        <taxon>Actinomycetes</taxon>
        <taxon>Streptosporangiales</taxon>
        <taxon>Streptosporangiaceae</taxon>
        <taxon>Planobispora</taxon>
    </lineage>
</organism>
<reference evidence="2" key="1">
    <citation type="submission" date="2021-01" db="EMBL/GenBank/DDBJ databases">
        <title>Whole genome shotgun sequence of Planobispora rosea NBRC 15558.</title>
        <authorList>
            <person name="Komaki H."/>
            <person name="Tamura T."/>
        </authorList>
    </citation>
    <scope>NUCLEOTIDE SEQUENCE</scope>
    <source>
        <strain evidence="2">NBRC 15558</strain>
    </source>
</reference>
<evidence type="ECO:0000313" key="2">
    <source>
        <dbReference type="EMBL" id="GIH84581.1"/>
    </source>
</evidence>
<gene>
    <name evidence="2" type="ORF">Pro02_29890</name>
</gene>